<dbReference type="InterPro" id="IPR045005">
    <property type="entry name" value="BPM1-6"/>
</dbReference>
<accession>A0A811QIV8</accession>
<organism evidence="2 3">
    <name type="scientific">Miscanthus lutarioriparius</name>
    <dbReference type="NCBI Taxonomy" id="422564"/>
    <lineage>
        <taxon>Eukaryota</taxon>
        <taxon>Viridiplantae</taxon>
        <taxon>Streptophyta</taxon>
        <taxon>Embryophyta</taxon>
        <taxon>Tracheophyta</taxon>
        <taxon>Spermatophyta</taxon>
        <taxon>Magnoliopsida</taxon>
        <taxon>Liliopsida</taxon>
        <taxon>Poales</taxon>
        <taxon>Poaceae</taxon>
        <taxon>PACMAD clade</taxon>
        <taxon>Panicoideae</taxon>
        <taxon>Andropogonodae</taxon>
        <taxon>Andropogoneae</taxon>
        <taxon>Saccharinae</taxon>
        <taxon>Miscanthus</taxon>
    </lineage>
</organism>
<comment type="caution">
    <text evidence="2">The sequence shown here is derived from an EMBL/GenBank/DDBJ whole genome shotgun (WGS) entry which is preliminary data.</text>
</comment>
<dbReference type="OrthoDB" id="657261at2759"/>
<dbReference type="PANTHER" id="PTHR26379:SF483">
    <property type="entry name" value="OS11G0619800 PROTEIN"/>
    <property type="match status" value="1"/>
</dbReference>
<name>A0A811QIV8_9POAL</name>
<dbReference type="SUPFAM" id="SSF49599">
    <property type="entry name" value="TRAF domain-like"/>
    <property type="match status" value="1"/>
</dbReference>
<dbReference type="InterPro" id="IPR002083">
    <property type="entry name" value="MATH/TRAF_dom"/>
</dbReference>
<proteinExistence type="predicted"/>
<dbReference type="Gene3D" id="2.60.210.10">
    <property type="entry name" value="Apoptosis, Tumor Necrosis Factor Receptor Associated Protein 2, Chain A"/>
    <property type="match status" value="1"/>
</dbReference>
<dbReference type="InterPro" id="IPR008974">
    <property type="entry name" value="TRAF-like"/>
</dbReference>
<dbReference type="EMBL" id="CAJGYO010000010">
    <property type="protein sequence ID" value="CAD6256109.1"/>
    <property type="molecule type" value="Genomic_DNA"/>
</dbReference>
<dbReference type="Pfam" id="PF22486">
    <property type="entry name" value="MATH_2"/>
    <property type="match status" value="1"/>
</dbReference>
<dbReference type="Proteomes" id="UP000604825">
    <property type="component" value="Unassembled WGS sequence"/>
</dbReference>
<evidence type="ECO:0000259" key="1">
    <source>
        <dbReference type="PROSITE" id="PS50144"/>
    </source>
</evidence>
<dbReference type="PROSITE" id="PS50144">
    <property type="entry name" value="MATH"/>
    <property type="match status" value="1"/>
</dbReference>
<dbReference type="CDD" id="cd00121">
    <property type="entry name" value="MATH"/>
    <property type="match status" value="1"/>
</dbReference>
<keyword evidence="3" id="KW-1185">Reference proteome</keyword>
<dbReference type="PANTHER" id="PTHR26379">
    <property type="entry name" value="BTB/POZ AND MATH DOMAIN-CONTAINING PROTEIN 1"/>
    <property type="match status" value="1"/>
</dbReference>
<protein>
    <recommendedName>
        <fullName evidence="1">MATH domain-containing protein</fullName>
    </recommendedName>
</protein>
<feature type="domain" description="MATH" evidence="1">
    <location>
        <begin position="32"/>
        <end position="151"/>
    </location>
</feature>
<evidence type="ECO:0000313" key="3">
    <source>
        <dbReference type="Proteomes" id="UP000604825"/>
    </source>
</evidence>
<gene>
    <name evidence="2" type="ORF">NCGR_LOCUS39629</name>
</gene>
<dbReference type="AlphaFoldDB" id="A0A811QIV8"/>
<evidence type="ECO:0000313" key="2">
    <source>
        <dbReference type="EMBL" id="CAD6256109.1"/>
    </source>
</evidence>
<sequence>MSSTNAASAVGIISSDGEALTTSAIVAAEAMTGSHVLQIKGYSITTKELGNGKHIKSSTFSVGGHRWYIRYYPDGNVLENAGWISIYLQHDHTDAAVEVNARFVFGVLDDSGKYVPMFSSETSVDDTFSSKIGAGASPNSFQGKPWRNRLI</sequence>
<dbReference type="GO" id="GO:0016567">
    <property type="term" value="P:protein ubiquitination"/>
    <property type="evidence" value="ECO:0007669"/>
    <property type="project" value="InterPro"/>
</dbReference>
<reference evidence="2" key="1">
    <citation type="submission" date="2020-10" db="EMBL/GenBank/DDBJ databases">
        <authorList>
            <person name="Han B."/>
            <person name="Lu T."/>
            <person name="Zhao Q."/>
            <person name="Huang X."/>
            <person name="Zhao Y."/>
        </authorList>
    </citation>
    <scope>NUCLEOTIDE SEQUENCE</scope>
</reference>